<sequence>MNLFIRNIKTICLRLKTIDQEFKNTTQKQYIKKDNNFQIQDQNIQIIKELRYIYINYTKLFEYPILSNLINIQELILISFILLIIIVEQISNFMINLHSLYSYQQLEPKIQNQINPQILQIKNQNNLIKNNQNNKTNNTLSQVNPKNKLIHSIIKQKLHNQSKQLNIYQKKQCDNHSIKFIFDLTPLSNQSKKYSKLVESLKNQSIYMINKDSIQTIHLLFKSILIKIIIMYNQFLKYNNLKFVKEDEILESHFKWKNYSLTCICQSKEFLTTLIIDHKFRN</sequence>
<keyword evidence="1" id="KW-1133">Transmembrane helix</keyword>
<evidence type="ECO:0000313" key="2">
    <source>
        <dbReference type="EMBL" id="CAD8198893.1"/>
    </source>
</evidence>
<organism evidence="2 3">
    <name type="scientific">Paramecium pentaurelia</name>
    <dbReference type="NCBI Taxonomy" id="43138"/>
    <lineage>
        <taxon>Eukaryota</taxon>
        <taxon>Sar</taxon>
        <taxon>Alveolata</taxon>
        <taxon>Ciliophora</taxon>
        <taxon>Intramacronucleata</taxon>
        <taxon>Oligohymenophorea</taxon>
        <taxon>Peniculida</taxon>
        <taxon>Parameciidae</taxon>
        <taxon>Paramecium</taxon>
    </lineage>
</organism>
<dbReference type="AlphaFoldDB" id="A0A8S1XDF5"/>
<keyword evidence="1" id="KW-0472">Membrane</keyword>
<keyword evidence="3" id="KW-1185">Reference proteome</keyword>
<comment type="caution">
    <text evidence="2">The sequence shown here is derived from an EMBL/GenBank/DDBJ whole genome shotgun (WGS) entry which is preliminary data.</text>
</comment>
<feature type="transmembrane region" description="Helical" evidence="1">
    <location>
        <begin position="75"/>
        <end position="95"/>
    </location>
</feature>
<reference evidence="2" key="1">
    <citation type="submission" date="2021-01" db="EMBL/GenBank/DDBJ databases">
        <authorList>
            <consortium name="Genoscope - CEA"/>
            <person name="William W."/>
        </authorList>
    </citation>
    <scope>NUCLEOTIDE SEQUENCE</scope>
</reference>
<gene>
    <name evidence="2" type="ORF">PPENT_87.1.T1200057</name>
</gene>
<evidence type="ECO:0000313" key="3">
    <source>
        <dbReference type="Proteomes" id="UP000689195"/>
    </source>
</evidence>
<evidence type="ECO:0000256" key="1">
    <source>
        <dbReference type="SAM" id="Phobius"/>
    </source>
</evidence>
<name>A0A8S1XDF5_9CILI</name>
<evidence type="ECO:0008006" key="4">
    <source>
        <dbReference type="Google" id="ProtNLM"/>
    </source>
</evidence>
<dbReference type="Proteomes" id="UP000689195">
    <property type="component" value="Unassembled WGS sequence"/>
</dbReference>
<dbReference type="EMBL" id="CAJJDO010000120">
    <property type="protein sequence ID" value="CAD8198893.1"/>
    <property type="molecule type" value="Genomic_DNA"/>
</dbReference>
<proteinExistence type="predicted"/>
<keyword evidence="1" id="KW-0812">Transmembrane</keyword>
<protein>
    <recommendedName>
        <fullName evidence="4">Transmembrane protein</fullName>
    </recommendedName>
</protein>
<accession>A0A8S1XDF5</accession>